<evidence type="ECO:0000256" key="3">
    <source>
        <dbReference type="ARBA" id="ARBA00022553"/>
    </source>
</evidence>
<dbReference type="GO" id="GO:0004615">
    <property type="term" value="F:phosphomannomutase activity"/>
    <property type="evidence" value="ECO:0007669"/>
    <property type="project" value="TreeGrafter"/>
</dbReference>
<evidence type="ECO:0000256" key="1">
    <source>
        <dbReference type="ARBA" id="ARBA00001946"/>
    </source>
</evidence>
<dbReference type="GO" id="GO:0006048">
    <property type="term" value="P:UDP-N-acetylglucosamine biosynthetic process"/>
    <property type="evidence" value="ECO:0007669"/>
    <property type="project" value="TreeGrafter"/>
</dbReference>
<dbReference type="InterPro" id="IPR005845">
    <property type="entry name" value="A-D-PHexomutase_a/b/a-II"/>
</dbReference>
<dbReference type="PANTHER" id="PTHR42946:SF1">
    <property type="entry name" value="PHOSPHOGLUCOMUTASE (ALPHA-D-GLUCOSE-1,6-BISPHOSPHATE-DEPENDENT)"/>
    <property type="match status" value="1"/>
</dbReference>
<dbReference type="Pfam" id="PF02879">
    <property type="entry name" value="PGM_PMM_II"/>
    <property type="match status" value="1"/>
</dbReference>
<dbReference type="AlphaFoldDB" id="X1E7H0"/>
<evidence type="ECO:0000256" key="2">
    <source>
        <dbReference type="ARBA" id="ARBA00010231"/>
    </source>
</evidence>
<accession>X1E7H0</accession>
<feature type="domain" description="Alpha-D-phosphohexomutase alpha/beta/alpha" evidence="4">
    <location>
        <begin position="3"/>
        <end position="137"/>
    </location>
</feature>
<dbReference type="SUPFAM" id="SSF53738">
    <property type="entry name" value="Phosphoglucomutase, first 3 domains"/>
    <property type="match status" value="2"/>
</dbReference>
<evidence type="ECO:0000259" key="4">
    <source>
        <dbReference type="Pfam" id="PF02878"/>
    </source>
</evidence>
<name>X1E7H0_9ZZZZ</name>
<proteinExistence type="inferred from homology"/>
<reference evidence="6" key="1">
    <citation type="journal article" date="2014" name="Front. Microbiol.">
        <title>High frequency of phylogenetically diverse reductive dehalogenase-homologous genes in deep subseafloor sedimentary metagenomes.</title>
        <authorList>
            <person name="Kawai M."/>
            <person name="Futagami T."/>
            <person name="Toyoda A."/>
            <person name="Takaki Y."/>
            <person name="Nishi S."/>
            <person name="Hori S."/>
            <person name="Arai W."/>
            <person name="Tsubouchi T."/>
            <person name="Morono Y."/>
            <person name="Uchiyama I."/>
            <person name="Ito T."/>
            <person name="Fujiyama A."/>
            <person name="Inagaki F."/>
            <person name="Takami H."/>
        </authorList>
    </citation>
    <scope>NUCLEOTIDE SEQUENCE</scope>
    <source>
        <strain evidence="6">Expedition CK06-06</strain>
    </source>
</reference>
<dbReference type="GO" id="GO:0008966">
    <property type="term" value="F:phosphoglucosamine mutase activity"/>
    <property type="evidence" value="ECO:0007669"/>
    <property type="project" value="TreeGrafter"/>
</dbReference>
<dbReference type="PROSITE" id="PS00710">
    <property type="entry name" value="PGM_PMM"/>
    <property type="match status" value="1"/>
</dbReference>
<dbReference type="Pfam" id="PF02878">
    <property type="entry name" value="PGM_PMM_I"/>
    <property type="match status" value="1"/>
</dbReference>
<dbReference type="InterPro" id="IPR016055">
    <property type="entry name" value="A-D-PHexomutase_a/b/a-I/II/III"/>
</dbReference>
<evidence type="ECO:0000259" key="5">
    <source>
        <dbReference type="Pfam" id="PF02879"/>
    </source>
</evidence>
<dbReference type="InterPro" id="IPR005841">
    <property type="entry name" value="Alpha-D-phosphohexomutase_SF"/>
</dbReference>
<feature type="non-terminal residue" evidence="6">
    <location>
        <position position="1"/>
    </location>
</feature>
<dbReference type="InterPro" id="IPR005844">
    <property type="entry name" value="A-D-PHexomutase_a/b/a-I"/>
</dbReference>
<comment type="cofactor">
    <cofactor evidence="1">
        <name>Mg(2+)</name>
        <dbReference type="ChEBI" id="CHEBI:18420"/>
    </cofactor>
</comment>
<gene>
    <name evidence="6" type="ORF">S01H4_44257</name>
</gene>
<dbReference type="EMBL" id="BART01024520">
    <property type="protein sequence ID" value="GAH04598.1"/>
    <property type="molecule type" value="Genomic_DNA"/>
</dbReference>
<feature type="non-terminal residue" evidence="6">
    <location>
        <position position="283"/>
    </location>
</feature>
<dbReference type="InterPro" id="IPR050060">
    <property type="entry name" value="Phosphoglucosamine_mutase"/>
</dbReference>
<dbReference type="PANTHER" id="PTHR42946">
    <property type="entry name" value="PHOSPHOHEXOSE MUTASE"/>
    <property type="match status" value="1"/>
</dbReference>
<dbReference type="GO" id="GO:0005829">
    <property type="term" value="C:cytosol"/>
    <property type="evidence" value="ECO:0007669"/>
    <property type="project" value="TreeGrafter"/>
</dbReference>
<sequence>SISGIRGTIGGRIGEGLSPMDIVKFTSGYGAWIKNRSVKNQSKIVVGIDARISGEMVKQIIIGTLLGLGIDVIDLDLATTPTVEIAVPEENADGGIIITASHNPGNWNALKLLNDKGEFLSDKEGKEVVDIAEKGQFVYATVDKLGSLKQDNTYNAKHIEKILNLSLVDQKSIQSADFKVVIDCVNSVGGVILPKLLKALGVKKIIELYCTPNGKFPHNPEPLPENLNDISNAVKKYNADIGFAVDPDVDRLAIVNEDGTMFGEEYTLVAVADYILQNNSGNT</sequence>
<keyword evidence="3" id="KW-0597">Phosphoprotein</keyword>
<comment type="similarity">
    <text evidence="2">Belongs to the phosphohexose mutase family.</text>
</comment>
<feature type="domain" description="Alpha-D-phosphohexomutase alpha/beta/alpha" evidence="5">
    <location>
        <begin position="158"/>
        <end position="259"/>
    </location>
</feature>
<comment type="caution">
    <text evidence="6">The sequence shown here is derived from an EMBL/GenBank/DDBJ whole genome shotgun (WGS) entry which is preliminary data.</text>
</comment>
<organism evidence="6">
    <name type="scientific">marine sediment metagenome</name>
    <dbReference type="NCBI Taxonomy" id="412755"/>
    <lineage>
        <taxon>unclassified sequences</taxon>
        <taxon>metagenomes</taxon>
        <taxon>ecological metagenomes</taxon>
    </lineage>
</organism>
<dbReference type="GO" id="GO:0000287">
    <property type="term" value="F:magnesium ion binding"/>
    <property type="evidence" value="ECO:0007669"/>
    <property type="project" value="InterPro"/>
</dbReference>
<dbReference type="GO" id="GO:0009252">
    <property type="term" value="P:peptidoglycan biosynthetic process"/>
    <property type="evidence" value="ECO:0007669"/>
    <property type="project" value="TreeGrafter"/>
</dbReference>
<dbReference type="InterPro" id="IPR016066">
    <property type="entry name" value="A-D-PHexomutase_CS"/>
</dbReference>
<dbReference type="PRINTS" id="PR00509">
    <property type="entry name" value="PGMPMM"/>
</dbReference>
<dbReference type="GO" id="GO:0005975">
    <property type="term" value="P:carbohydrate metabolic process"/>
    <property type="evidence" value="ECO:0007669"/>
    <property type="project" value="InterPro"/>
</dbReference>
<protein>
    <recommendedName>
        <fullName evidence="7">Alpha-D-phosphohexomutase alpha/beta/alpha domain-containing protein</fullName>
    </recommendedName>
</protein>
<evidence type="ECO:0000313" key="6">
    <source>
        <dbReference type="EMBL" id="GAH04598.1"/>
    </source>
</evidence>
<dbReference type="Gene3D" id="3.40.120.10">
    <property type="entry name" value="Alpha-D-Glucose-1,6-Bisphosphate, subunit A, domain 3"/>
    <property type="match status" value="3"/>
</dbReference>
<evidence type="ECO:0008006" key="7">
    <source>
        <dbReference type="Google" id="ProtNLM"/>
    </source>
</evidence>